<evidence type="ECO:0000259" key="3">
    <source>
        <dbReference type="Pfam" id="PF18962"/>
    </source>
</evidence>
<accession>A0A316DHC2</accession>
<sequence>MKQKLLFFSVALIFSTSAFSQFSIIDQNLDCTTGCSTLTATFPNIENTIDYTVESISFNPPTTFDGLENVLIGLDDRWSNAIGLPFNFYFYGNAYSALLTSGNGAISFDTSLADGFHQWAFTEELPNNTNTAFIGANIFGAMHDMDIHQHGWEIIGDAPFRAFVYSTSLAPNYLCDDLFTTQMMVLYETTNVIEVYLLNKPLCETWNNGSSVVGIQNPEGTQAVVPTGRNTGQWEAINEAWRFNPFGSTTNNTYEWYNQTNTLISTDMSINVCPTTVETFTLVVTYIDPNTGNPTTISETITLTPNLVGEDPDDLEICSDTEFSIFDLTVQTNIINGGTTCSIINYYESLVDAENDTNIITNPSTYTNITNPQTIYVRVDDINTSNYETTQFDLIVSLSPTIFASEILACSFEQGFAEFDLASMDVSVTGGNPDYQVRYYRTFADADNENNELLSPYVNEEIFVQTIIARVDDQNSDCYSLIECYLNVIDSVQLQTVTLFQCDDESNDGIAEFNLADTIPEITNGQTDITVTFFETEVDAQNNNNPIASPEVYTNNSNPQAIFTRGESTVEECIGFGIVELFVEESPNIIMPSPYTICDFDGTNDGFSTFNLSTKDAEILEGLNANNYVVSYYETQADADSGLNALNSSGYLNVVANLQTIYVRVENQFAGCFDTTSLDLIVDTDCPIACEENVTFCYVNDETTEYSFTSDNGAPLTVFFNSGQVEVDWDELIVLDSDGVTNLNEDTPYGNSGDVTGLTFTSSGDTITIKVESDGSISCQTNNYTPIDFNIFCIDAIGLIEVNAFIDQNSNGVLDASELNFSEGVFTYEVNNDGVINYVNSSTGSFLIPITEEGDTYDISFVMFEGYNSCLSQPFTLVEDVTAVIGETVEVNFPVNPITDCSDIGVYLLSYVPPRPGIIDYNNLIIENLGSIPVSGSVEFTHDPLLSLLDVLYVEPGNTVTNTATGFILNFNNLQPNNEEVVTVRLNVPPSLVAGDIITNSVVYNVSDINLENNESILTEVVVNSYDPNNKVESHGPEIKLNDFTSEDYLFYIINFQNLGTAEAINIRVEDVLDSQLDVTTFKMLNASHDYVLTRVDGNLTWEFEDINLPSESMDEPNSHGYIYFKIKPLAGYAEGDIIPNYADIYFDFNPAVTTNTFETEFVANLSVEGFNSTQFSMYPNPATQLVNVQFNTNVNSNIKVNIFDLQGKSVMKTNTVSNLNSIQFNVSNLSKGMYFVELVGSNFKIVEKLIVE</sequence>
<dbReference type="AlphaFoldDB" id="A0A316DHC2"/>
<dbReference type="InterPro" id="IPR026444">
    <property type="entry name" value="Secre_tail"/>
</dbReference>
<feature type="signal peptide" evidence="2">
    <location>
        <begin position="1"/>
        <end position="20"/>
    </location>
</feature>
<feature type="domain" description="Secretion system C-terminal sorting" evidence="3">
    <location>
        <begin position="1178"/>
        <end position="1252"/>
    </location>
</feature>
<evidence type="ECO:0000313" key="5">
    <source>
        <dbReference type="EMBL" id="PWK17687.1"/>
    </source>
</evidence>
<dbReference type="EMBL" id="QGGP01000007">
    <property type="protein sequence ID" value="PWK17687.1"/>
    <property type="molecule type" value="Genomic_DNA"/>
</dbReference>
<evidence type="ECO:0000313" key="6">
    <source>
        <dbReference type="Proteomes" id="UP000245430"/>
    </source>
</evidence>
<dbReference type="InterPro" id="IPR055353">
    <property type="entry name" value="DUF7619"/>
</dbReference>
<organism evidence="5 6">
    <name type="scientific">Xanthomarina spongicola</name>
    <dbReference type="NCBI Taxonomy" id="570520"/>
    <lineage>
        <taxon>Bacteria</taxon>
        <taxon>Pseudomonadati</taxon>
        <taxon>Bacteroidota</taxon>
        <taxon>Flavobacteriia</taxon>
        <taxon>Flavobacteriales</taxon>
        <taxon>Flavobacteriaceae</taxon>
        <taxon>Xanthomarina</taxon>
    </lineage>
</organism>
<keyword evidence="1 2" id="KW-0732">Signal</keyword>
<evidence type="ECO:0000259" key="4">
    <source>
        <dbReference type="Pfam" id="PF24595"/>
    </source>
</evidence>
<feature type="domain" description="DUF7619" evidence="4">
    <location>
        <begin position="1027"/>
        <end position="1161"/>
    </location>
</feature>
<dbReference type="Pfam" id="PF24595">
    <property type="entry name" value="DUF7619"/>
    <property type="match status" value="1"/>
</dbReference>
<dbReference type="OrthoDB" id="1110367at2"/>
<reference evidence="5 6" key="1">
    <citation type="submission" date="2018-05" db="EMBL/GenBank/DDBJ databases">
        <title>Genomic Encyclopedia of Archaeal and Bacterial Type Strains, Phase II (KMG-II): from individual species to whole genera.</title>
        <authorList>
            <person name="Goeker M."/>
        </authorList>
    </citation>
    <scope>NUCLEOTIDE SEQUENCE [LARGE SCALE GENOMIC DNA]</scope>
    <source>
        <strain evidence="5 6">DSM 22637</strain>
    </source>
</reference>
<keyword evidence="6" id="KW-1185">Reference proteome</keyword>
<feature type="chain" id="PRO_5016299394" evidence="2">
    <location>
        <begin position="21"/>
        <end position="1253"/>
    </location>
</feature>
<proteinExistence type="predicted"/>
<evidence type="ECO:0000256" key="2">
    <source>
        <dbReference type="SAM" id="SignalP"/>
    </source>
</evidence>
<gene>
    <name evidence="5" type="ORF">LX78_02478</name>
</gene>
<name>A0A316DHC2_9FLAO</name>
<comment type="caution">
    <text evidence="5">The sequence shown here is derived from an EMBL/GenBank/DDBJ whole genome shotgun (WGS) entry which is preliminary data.</text>
</comment>
<protein>
    <submittedName>
        <fullName evidence="5">Putative secreted protein (Por secretion system target)</fullName>
    </submittedName>
</protein>
<dbReference type="RefSeq" id="WP_109682962.1">
    <property type="nucleotide sequence ID" value="NZ_QGGP01000007.1"/>
</dbReference>
<evidence type="ECO:0000256" key="1">
    <source>
        <dbReference type="ARBA" id="ARBA00022729"/>
    </source>
</evidence>
<dbReference type="Pfam" id="PF18962">
    <property type="entry name" value="Por_Secre_tail"/>
    <property type="match status" value="1"/>
</dbReference>
<dbReference type="NCBIfam" id="TIGR04183">
    <property type="entry name" value="Por_Secre_tail"/>
    <property type="match status" value="1"/>
</dbReference>
<dbReference type="Proteomes" id="UP000245430">
    <property type="component" value="Unassembled WGS sequence"/>
</dbReference>